<comment type="subunit">
    <text evidence="4">Part of the Bam complex.</text>
</comment>
<dbReference type="GO" id="GO:0051205">
    <property type="term" value="P:protein insertion into membrane"/>
    <property type="evidence" value="ECO:0007669"/>
    <property type="project" value="UniProtKB-UniRule"/>
</dbReference>
<dbReference type="GO" id="GO:0043165">
    <property type="term" value="P:Gram-negative-bacterium-type cell outer membrane assembly"/>
    <property type="evidence" value="ECO:0007669"/>
    <property type="project" value="UniProtKB-UniRule"/>
</dbReference>
<accession>A0A2A5W9J5</accession>
<dbReference type="Gene3D" id="2.130.10.10">
    <property type="entry name" value="YVTN repeat-like/Quinoprotein amine dehydrogenase"/>
    <property type="match status" value="1"/>
</dbReference>
<evidence type="ECO:0000313" key="7">
    <source>
        <dbReference type="Proteomes" id="UP000219329"/>
    </source>
</evidence>
<comment type="caution">
    <text evidence="6">The sequence shown here is derived from an EMBL/GenBank/DDBJ whole genome shotgun (WGS) entry which is preliminary data.</text>
</comment>
<dbReference type="Pfam" id="PF13360">
    <property type="entry name" value="PQQ_2"/>
    <property type="match status" value="1"/>
</dbReference>
<dbReference type="InterPro" id="IPR002372">
    <property type="entry name" value="PQQ_rpt_dom"/>
</dbReference>
<dbReference type="HAMAP" id="MF_00923">
    <property type="entry name" value="OM_assembly_BamB"/>
    <property type="match status" value="1"/>
</dbReference>
<evidence type="ECO:0000256" key="1">
    <source>
        <dbReference type="ARBA" id="ARBA00022729"/>
    </source>
</evidence>
<dbReference type="PANTHER" id="PTHR34512">
    <property type="entry name" value="CELL SURFACE PROTEIN"/>
    <property type="match status" value="1"/>
</dbReference>
<evidence type="ECO:0000256" key="4">
    <source>
        <dbReference type="HAMAP-Rule" id="MF_00923"/>
    </source>
</evidence>
<organism evidence="6 7">
    <name type="scientific">OM182 bacterium MED-G28</name>
    <dbReference type="NCBI Taxonomy" id="1986256"/>
    <lineage>
        <taxon>Bacteria</taxon>
        <taxon>Pseudomonadati</taxon>
        <taxon>Pseudomonadota</taxon>
        <taxon>Gammaproteobacteria</taxon>
        <taxon>OMG group</taxon>
        <taxon>OM182 clade</taxon>
    </lineage>
</organism>
<dbReference type="InterPro" id="IPR015943">
    <property type="entry name" value="WD40/YVTN_repeat-like_dom_sf"/>
</dbReference>
<dbReference type="NCBIfam" id="TIGR03300">
    <property type="entry name" value="assembly_YfgL"/>
    <property type="match status" value="1"/>
</dbReference>
<dbReference type="PROSITE" id="PS51257">
    <property type="entry name" value="PROKAR_LIPOPROTEIN"/>
    <property type="match status" value="1"/>
</dbReference>
<proteinExistence type="inferred from homology"/>
<keyword evidence="4" id="KW-0449">Lipoprotein</keyword>
<keyword evidence="3 4" id="KW-0998">Cell outer membrane</keyword>
<keyword evidence="2 4" id="KW-0472">Membrane</keyword>
<dbReference type="SMART" id="SM00564">
    <property type="entry name" value="PQQ"/>
    <property type="match status" value="6"/>
</dbReference>
<protein>
    <recommendedName>
        <fullName evidence="4">Outer membrane protein assembly factor BamB</fullName>
    </recommendedName>
</protein>
<comment type="similarity">
    <text evidence="4">Belongs to the BamB family.</text>
</comment>
<feature type="domain" description="Pyrrolo-quinoline quinone repeat" evidence="5">
    <location>
        <begin position="99"/>
        <end position="331"/>
    </location>
</feature>
<sequence length="405" mass="43920">MKHSIIMTGPLLRSSSLRLVAFVCFFGLSSCSSLPSLPSSWNPFDSEDDPNQPVELLQIEEEVDLRRLWSVSVGNGQGDNYTEITPAVDGGFVFAASEDGDVVGVNSQNGDIVWRTELDTSITGGVGAGDDIVIVGTQDAEIIVLRQVDGDEVWRSRVSSEVLSKPQTDGDIIVSQTVDGKLVALDREDGSLRWTYETTLPALTLRGTSSPIITPDGTVIAGFSNGILVAVAAENGVWSWEERVAVPEGEYDIERVIDVDGDLLLDGSRILASSYQGNIMAFDVQSGRIVWGMEASSYHGLDRGFGNVYYSDDKSHLIAVRDNSNDVVWQNENLEYRAITAPKTINNFVAVADFEGYLHLVSQIDGRIVGRTRIDNDGIRANLLVENGQLIVFGNSGTLTALSLQ</sequence>
<comment type="function">
    <text evidence="4">Part of the outer membrane protein assembly complex, which is involved in assembly and insertion of beta-barrel proteins into the outer membrane.</text>
</comment>
<dbReference type="InterPro" id="IPR011047">
    <property type="entry name" value="Quinoprotein_ADH-like_sf"/>
</dbReference>
<dbReference type="EMBL" id="NTJZ01000010">
    <property type="protein sequence ID" value="PDH33205.1"/>
    <property type="molecule type" value="Genomic_DNA"/>
</dbReference>
<reference evidence="6 7" key="1">
    <citation type="submission" date="2017-08" db="EMBL/GenBank/DDBJ databases">
        <title>Fine stratification of microbial communities through a metagenomic profile of the photic zone.</title>
        <authorList>
            <person name="Haro-Moreno J.M."/>
            <person name="Lopez-Perez M."/>
            <person name="De La Torre J."/>
            <person name="Picazo A."/>
            <person name="Camacho A."/>
            <person name="Rodriguez-Valera F."/>
        </authorList>
    </citation>
    <scope>NUCLEOTIDE SEQUENCE [LARGE SCALE GENOMIC DNA]</scope>
    <source>
        <strain evidence="6">MED-G28</strain>
    </source>
</reference>
<comment type="subcellular location">
    <subcellularLocation>
        <location evidence="4">Cell outer membrane</location>
        <topology evidence="4">Lipid-anchor</topology>
    </subcellularLocation>
</comment>
<name>A0A2A5W9J5_9GAMM</name>
<keyword evidence="1 4" id="KW-0732">Signal</keyword>
<dbReference type="AlphaFoldDB" id="A0A2A5W9J5"/>
<dbReference type="GO" id="GO:0009279">
    <property type="term" value="C:cell outer membrane"/>
    <property type="evidence" value="ECO:0007669"/>
    <property type="project" value="UniProtKB-SubCell"/>
</dbReference>
<gene>
    <name evidence="4 6" type="primary">bamB</name>
    <name evidence="6" type="ORF">CNF02_09655</name>
</gene>
<evidence type="ECO:0000256" key="3">
    <source>
        <dbReference type="ARBA" id="ARBA00023237"/>
    </source>
</evidence>
<dbReference type="InterPro" id="IPR018391">
    <property type="entry name" value="PQQ_b-propeller_rpt"/>
</dbReference>
<dbReference type="SUPFAM" id="SSF50998">
    <property type="entry name" value="Quinoprotein alcohol dehydrogenase-like"/>
    <property type="match status" value="1"/>
</dbReference>
<dbReference type="Proteomes" id="UP000219329">
    <property type="component" value="Unassembled WGS sequence"/>
</dbReference>
<dbReference type="PANTHER" id="PTHR34512:SF30">
    <property type="entry name" value="OUTER MEMBRANE PROTEIN ASSEMBLY FACTOR BAMB"/>
    <property type="match status" value="1"/>
</dbReference>
<evidence type="ECO:0000313" key="6">
    <source>
        <dbReference type="EMBL" id="PDH33205.1"/>
    </source>
</evidence>
<evidence type="ECO:0000256" key="2">
    <source>
        <dbReference type="ARBA" id="ARBA00023136"/>
    </source>
</evidence>
<evidence type="ECO:0000259" key="5">
    <source>
        <dbReference type="Pfam" id="PF13360"/>
    </source>
</evidence>
<keyword evidence="4" id="KW-0564">Palmitate</keyword>
<dbReference type="InterPro" id="IPR017687">
    <property type="entry name" value="BamB"/>
</dbReference>